<dbReference type="GO" id="GO:0005739">
    <property type="term" value="C:mitochondrion"/>
    <property type="evidence" value="ECO:0000318"/>
    <property type="project" value="GO_Central"/>
</dbReference>
<dbReference type="Pfam" id="PF07114">
    <property type="entry name" value="TMEM126"/>
    <property type="match status" value="1"/>
</dbReference>
<evidence type="ECO:0000256" key="3">
    <source>
        <dbReference type="ARBA" id="ARBA00022989"/>
    </source>
</evidence>
<dbReference type="EnsemblMetazoa" id="XM_030982149">
    <property type="protein sequence ID" value="XP_030838009"/>
    <property type="gene ID" value="LOC577600"/>
</dbReference>
<accession>A0A7M7SX84</accession>
<feature type="transmembrane region" description="Helical" evidence="6">
    <location>
        <begin position="170"/>
        <end position="190"/>
    </location>
</feature>
<organism evidence="7 8">
    <name type="scientific">Strongylocentrotus purpuratus</name>
    <name type="common">Purple sea urchin</name>
    <dbReference type="NCBI Taxonomy" id="7668"/>
    <lineage>
        <taxon>Eukaryota</taxon>
        <taxon>Metazoa</taxon>
        <taxon>Echinodermata</taxon>
        <taxon>Eleutherozoa</taxon>
        <taxon>Echinozoa</taxon>
        <taxon>Echinoidea</taxon>
        <taxon>Euechinoidea</taxon>
        <taxon>Echinacea</taxon>
        <taxon>Camarodonta</taxon>
        <taxon>Echinidea</taxon>
        <taxon>Strongylocentrotidae</taxon>
        <taxon>Strongylocentrotus</taxon>
    </lineage>
</organism>
<reference evidence="7" key="2">
    <citation type="submission" date="2021-01" db="UniProtKB">
        <authorList>
            <consortium name="EnsemblMetazoa"/>
        </authorList>
    </citation>
    <scope>IDENTIFICATION</scope>
</reference>
<proteinExistence type="predicted"/>
<evidence type="ECO:0008006" key="9">
    <source>
        <dbReference type="Google" id="ProtNLM"/>
    </source>
</evidence>
<dbReference type="Proteomes" id="UP000007110">
    <property type="component" value="Unassembled WGS sequence"/>
</dbReference>
<evidence type="ECO:0000313" key="7">
    <source>
        <dbReference type="EnsemblMetazoa" id="XP_030838009"/>
    </source>
</evidence>
<dbReference type="KEGG" id="spu:577600"/>
<dbReference type="FunCoup" id="A0A7M7SX84">
    <property type="interactions" value="1458"/>
</dbReference>
<protein>
    <recommendedName>
        <fullName evidence="9">Transmembrane protein 126A</fullName>
    </recommendedName>
</protein>
<dbReference type="GeneID" id="577600"/>
<sequence length="210" mass="23394">MTTVPQQLKDSKEQREVISVSAALKEQYDAIKALGGPKAWPFVQGNPLVAFNTGLVGLVSNSFFRRMLMVRKGLVLSSLPMAVIPGITMTLIYPILISNPILVGDLKCPLCASLRAGALGLTLGSIYPFLLAIPLNSALAINYATIEVPMFSKKSSFNEALQFWQRKVRYFKGQFISIAIFQMFLFAFVADRQFRLAHTELDVQFVKEER</sequence>
<keyword evidence="3 6" id="KW-1133">Transmembrane helix</keyword>
<evidence type="ECO:0000256" key="1">
    <source>
        <dbReference type="ARBA" id="ARBA00004225"/>
    </source>
</evidence>
<dbReference type="InterPro" id="IPR009801">
    <property type="entry name" value="TMEM126"/>
</dbReference>
<evidence type="ECO:0000256" key="5">
    <source>
        <dbReference type="ARBA" id="ARBA00023136"/>
    </source>
</evidence>
<dbReference type="PANTHER" id="PTHR16296:SF2">
    <property type="entry name" value="TRANSMEMBRANE PROTEIN 126A"/>
    <property type="match status" value="1"/>
</dbReference>
<keyword evidence="8" id="KW-1185">Reference proteome</keyword>
<dbReference type="RefSeq" id="XP_030838009.1">
    <property type="nucleotide sequence ID" value="XM_030982149.1"/>
</dbReference>
<keyword evidence="5 6" id="KW-0472">Membrane</keyword>
<evidence type="ECO:0000313" key="8">
    <source>
        <dbReference type="Proteomes" id="UP000007110"/>
    </source>
</evidence>
<comment type="subcellular location">
    <subcellularLocation>
        <location evidence="1">Mitochondrion membrane</location>
        <topology evidence="1">Multi-pass membrane protein</topology>
    </subcellularLocation>
</comment>
<name>A0A7M7SX84_STRPU</name>
<keyword evidence="2 6" id="KW-0812">Transmembrane</keyword>
<dbReference type="InParanoid" id="A0A7M7SX84"/>
<dbReference type="OrthoDB" id="6234762at2759"/>
<reference evidence="8" key="1">
    <citation type="submission" date="2015-02" db="EMBL/GenBank/DDBJ databases">
        <title>Genome sequencing for Strongylocentrotus purpuratus.</title>
        <authorList>
            <person name="Murali S."/>
            <person name="Liu Y."/>
            <person name="Vee V."/>
            <person name="English A."/>
            <person name="Wang M."/>
            <person name="Skinner E."/>
            <person name="Han Y."/>
            <person name="Muzny D.M."/>
            <person name="Worley K.C."/>
            <person name="Gibbs R.A."/>
        </authorList>
    </citation>
    <scope>NUCLEOTIDE SEQUENCE</scope>
</reference>
<evidence type="ECO:0000256" key="2">
    <source>
        <dbReference type="ARBA" id="ARBA00022692"/>
    </source>
</evidence>
<feature type="transmembrane region" description="Helical" evidence="6">
    <location>
        <begin position="74"/>
        <end position="96"/>
    </location>
</feature>
<evidence type="ECO:0000256" key="6">
    <source>
        <dbReference type="SAM" id="Phobius"/>
    </source>
</evidence>
<evidence type="ECO:0000256" key="4">
    <source>
        <dbReference type="ARBA" id="ARBA00023128"/>
    </source>
</evidence>
<keyword evidence="4" id="KW-0496">Mitochondrion</keyword>
<dbReference type="AlphaFoldDB" id="A0A7M7SX84"/>
<feature type="transmembrane region" description="Helical" evidence="6">
    <location>
        <begin position="126"/>
        <end position="149"/>
    </location>
</feature>
<dbReference type="PANTHER" id="PTHR16296">
    <property type="entry name" value="UNCHARACTERIZED HYPOTHALAMUS PROTEIN HT007"/>
    <property type="match status" value="1"/>
</dbReference>
<dbReference type="OMA" id="CENCTIT"/>
<dbReference type="GO" id="GO:0032981">
    <property type="term" value="P:mitochondrial respiratory chain complex I assembly"/>
    <property type="evidence" value="ECO:0000318"/>
    <property type="project" value="GO_Central"/>
</dbReference>
<dbReference type="GO" id="GO:0031966">
    <property type="term" value="C:mitochondrial membrane"/>
    <property type="evidence" value="ECO:0007669"/>
    <property type="project" value="UniProtKB-SubCell"/>
</dbReference>